<dbReference type="RefSeq" id="WP_224455361.1">
    <property type="nucleotide sequence ID" value="NZ_BAAAGG010000001.1"/>
</dbReference>
<comment type="cofactor">
    <cofactor evidence="1">
        <name>FAD</name>
        <dbReference type="ChEBI" id="CHEBI:57692"/>
    </cofactor>
</comment>
<sequence>MKITKTDVAIIGGGAAGFFAGINLAASNSAVKVIILEKGKQVLSKVKISGGGRCNVTHAEFDPKTLAHNYPRGHKELLGPFHQFMTGDMFAWLEERGVELKIEEDGRVFPVSDSSQTIMDCFQNEADRLGVNVKTNAGIDAISKLEDQDYAWEMKGKEVHVFAKHLIVASGSSPKMWRLIQTLGHQVVDPVPSLFTFNVKDERLQDLPGISLDAEVEVFTTKDRGVSKQKLKRLQSSGPVLITHWGLSGPCILKLSAWGARVFHELNHQFQLRVNWLPQHNEESAKSLLEGLKDTHPKQLLYSNPIEGLPKRFWQSLLDYIHIDSQLNWSTLNKSQTQSLAEELCAGEFHVNGKSTFKEEFVTAGGIHLKEIDFKTFQSKLHDNLFFVGEVLNIDAVTGGFNFQAAWTSAYLCARHLSIAL</sequence>
<evidence type="ECO:0000259" key="5">
    <source>
        <dbReference type="Pfam" id="PF22780"/>
    </source>
</evidence>
<feature type="domain" description="RsdA/BaiN/AoA(So)-like insert" evidence="5">
    <location>
        <begin position="191"/>
        <end position="362"/>
    </location>
</feature>
<dbReference type="PRINTS" id="PR00368">
    <property type="entry name" value="FADPNR"/>
</dbReference>
<evidence type="ECO:0000259" key="4">
    <source>
        <dbReference type="Pfam" id="PF03486"/>
    </source>
</evidence>
<proteinExistence type="predicted"/>
<feature type="domain" description="RsdA/BaiN/AoA(So)-like Rossmann fold-like" evidence="4">
    <location>
        <begin position="7"/>
        <end position="415"/>
    </location>
</feature>
<dbReference type="PRINTS" id="PR00411">
    <property type="entry name" value="PNDRDTASEI"/>
</dbReference>
<dbReference type="Gene3D" id="2.40.30.10">
    <property type="entry name" value="Translation factors"/>
    <property type="match status" value="1"/>
</dbReference>
<dbReference type="PANTHER" id="PTHR42887">
    <property type="entry name" value="OS12G0638800 PROTEIN"/>
    <property type="match status" value="1"/>
</dbReference>
<dbReference type="Gene3D" id="3.50.50.60">
    <property type="entry name" value="FAD/NAD(P)-binding domain"/>
    <property type="match status" value="1"/>
</dbReference>
<keyword evidence="2" id="KW-0285">Flavoprotein</keyword>
<dbReference type="SUPFAM" id="SSF51905">
    <property type="entry name" value="FAD/NAD(P)-binding domain"/>
    <property type="match status" value="1"/>
</dbReference>
<name>A0ABP3VC72_9FLAO</name>
<keyword evidence="7" id="KW-1185">Reference proteome</keyword>
<comment type="caution">
    <text evidence="6">The sequence shown here is derived from an EMBL/GenBank/DDBJ whole genome shotgun (WGS) entry which is preliminary data.</text>
</comment>
<evidence type="ECO:0000256" key="1">
    <source>
        <dbReference type="ARBA" id="ARBA00001974"/>
    </source>
</evidence>
<organism evidence="6 7">
    <name type="scientific">Psychroflexus lacisalsi</name>
    <dbReference type="NCBI Taxonomy" id="503928"/>
    <lineage>
        <taxon>Bacteria</taxon>
        <taxon>Pseudomonadati</taxon>
        <taxon>Bacteroidota</taxon>
        <taxon>Flavobacteriia</taxon>
        <taxon>Flavobacteriales</taxon>
        <taxon>Flavobacteriaceae</taxon>
        <taxon>Psychroflexus</taxon>
    </lineage>
</organism>
<dbReference type="NCBIfam" id="TIGR00275">
    <property type="entry name" value="aminoacetone oxidase family FAD-binding enzyme"/>
    <property type="match status" value="1"/>
</dbReference>
<reference evidence="7" key="1">
    <citation type="journal article" date="2019" name="Int. J. Syst. Evol. Microbiol.">
        <title>The Global Catalogue of Microorganisms (GCM) 10K type strain sequencing project: providing services to taxonomists for standard genome sequencing and annotation.</title>
        <authorList>
            <consortium name="The Broad Institute Genomics Platform"/>
            <consortium name="The Broad Institute Genome Sequencing Center for Infectious Disease"/>
            <person name="Wu L."/>
            <person name="Ma J."/>
        </authorList>
    </citation>
    <scope>NUCLEOTIDE SEQUENCE [LARGE SCALE GENOMIC DNA]</scope>
    <source>
        <strain evidence="7">JCM 16231</strain>
    </source>
</reference>
<dbReference type="InterPro" id="IPR057661">
    <property type="entry name" value="RsdA/BaiN/AoA(So)_Rossmann"/>
</dbReference>
<gene>
    <name evidence="6" type="ORF">GCM10009433_00690</name>
</gene>
<dbReference type="InterPro" id="IPR023166">
    <property type="entry name" value="BaiN-like_dom_sf"/>
</dbReference>
<dbReference type="InterPro" id="IPR036188">
    <property type="entry name" value="FAD/NAD-bd_sf"/>
</dbReference>
<dbReference type="InterPro" id="IPR055178">
    <property type="entry name" value="RsdA/BaiN/AoA(So)-like_dom"/>
</dbReference>
<evidence type="ECO:0000256" key="2">
    <source>
        <dbReference type="ARBA" id="ARBA00022630"/>
    </source>
</evidence>
<dbReference type="EMBL" id="BAAAGG010000001">
    <property type="protein sequence ID" value="GAA0751078.1"/>
    <property type="molecule type" value="Genomic_DNA"/>
</dbReference>
<dbReference type="Proteomes" id="UP001500185">
    <property type="component" value="Unassembled WGS sequence"/>
</dbReference>
<protein>
    <submittedName>
        <fullName evidence="6">NAD(P)/FAD-dependent oxidoreductase</fullName>
    </submittedName>
</protein>
<dbReference type="SUPFAM" id="SSF160996">
    <property type="entry name" value="HI0933 insert domain-like"/>
    <property type="match status" value="1"/>
</dbReference>
<dbReference type="Gene3D" id="1.10.8.260">
    <property type="entry name" value="HI0933 insert domain-like"/>
    <property type="match status" value="1"/>
</dbReference>
<dbReference type="Pfam" id="PF22780">
    <property type="entry name" value="HI0933_like_1st"/>
    <property type="match status" value="1"/>
</dbReference>
<dbReference type="Pfam" id="PF03486">
    <property type="entry name" value="HI0933_like"/>
    <property type="match status" value="1"/>
</dbReference>
<dbReference type="PANTHER" id="PTHR42887:SF2">
    <property type="entry name" value="OS12G0638800 PROTEIN"/>
    <property type="match status" value="1"/>
</dbReference>
<accession>A0ABP3VC72</accession>
<keyword evidence="3" id="KW-0274">FAD</keyword>
<evidence type="ECO:0000313" key="7">
    <source>
        <dbReference type="Proteomes" id="UP001500185"/>
    </source>
</evidence>
<dbReference type="InterPro" id="IPR004792">
    <property type="entry name" value="BaiN-like"/>
</dbReference>
<evidence type="ECO:0000313" key="6">
    <source>
        <dbReference type="EMBL" id="GAA0751078.1"/>
    </source>
</evidence>
<evidence type="ECO:0000256" key="3">
    <source>
        <dbReference type="ARBA" id="ARBA00022827"/>
    </source>
</evidence>